<name>A0A7W2IDJ9_9BURK</name>
<reference evidence="2 3" key="1">
    <citation type="submission" date="2020-07" db="EMBL/GenBank/DDBJ databases">
        <title>Novel species isolated from subtropical streams in China.</title>
        <authorList>
            <person name="Lu H."/>
        </authorList>
    </citation>
    <scope>NUCLEOTIDE SEQUENCE [LARGE SCALE GENOMIC DNA]</scope>
    <source>
        <strain evidence="2 3">LX20W</strain>
    </source>
</reference>
<comment type="caution">
    <text evidence="2">The sequence shown here is derived from an EMBL/GenBank/DDBJ whole genome shotgun (WGS) entry which is preliminary data.</text>
</comment>
<feature type="chain" id="PRO_5030719139" evidence="1">
    <location>
        <begin position="24"/>
        <end position="157"/>
    </location>
</feature>
<proteinExistence type="predicted"/>
<dbReference type="RefSeq" id="WP_182166416.1">
    <property type="nucleotide sequence ID" value="NZ_JACEZT010000018.1"/>
</dbReference>
<dbReference type="EMBL" id="JACEZT010000018">
    <property type="protein sequence ID" value="MBA5639671.1"/>
    <property type="molecule type" value="Genomic_DNA"/>
</dbReference>
<feature type="signal peptide" evidence="1">
    <location>
        <begin position="1"/>
        <end position="23"/>
    </location>
</feature>
<organism evidence="2 3">
    <name type="scientific">Rugamonas brunnea</name>
    <dbReference type="NCBI Taxonomy" id="2758569"/>
    <lineage>
        <taxon>Bacteria</taxon>
        <taxon>Pseudomonadati</taxon>
        <taxon>Pseudomonadota</taxon>
        <taxon>Betaproteobacteria</taxon>
        <taxon>Burkholderiales</taxon>
        <taxon>Oxalobacteraceae</taxon>
        <taxon>Telluria group</taxon>
        <taxon>Rugamonas</taxon>
    </lineage>
</organism>
<accession>A0A7W2IDJ9</accession>
<dbReference type="InterPro" id="IPR021267">
    <property type="entry name" value="DUF2844"/>
</dbReference>
<evidence type="ECO:0000313" key="2">
    <source>
        <dbReference type="EMBL" id="MBA5639671.1"/>
    </source>
</evidence>
<evidence type="ECO:0000313" key="3">
    <source>
        <dbReference type="Proteomes" id="UP000534388"/>
    </source>
</evidence>
<keyword evidence="3" id="KW-1185">Reference proteome</keyword>
<protein>
    <submittedName>
        <fullName evidence="2">DUF2844 domain-containing protein</fullName>
    </submittedName>
</protein>
<dbReference type="Proteomes" id="UP000534388">
    <property type="component" value="Unassembled WGS sequence"/>
</dbReference>
<evidence type="ECO:0000256" key="1">
    <source>
        <dbReference type="SAM" id="SignalP"/>
    </source>
</evidence>
<keyword evidence="1" id="KW-0732">Signal</keyword>
<dbReference type="AlphaFoldDB" id="A0A7W2IDJ9"/>
<gene>
    <name evidence="2" type="ORF">H3H37_21670</name>
</gene>
<sequence>MRRSLLPLLLSLLPLLACGYAYAALGGAPSHFGTTPARLTARSLAATAATAGAPAAWTVSTTTLDSGTVVREYVNPAGAVFAVSWNGPFLPDLRTLLGQHFGTMTGAAAQRPKAGHSQLAVERPDVVIISNGHMRAFSGRAWIPGELPASFSPDNIE</sequence>
<dbReference type="Pfam" id="PF11005">
    <property type="entry name" value="DUF2844"/>
    <property type="match status" value="1"/>
</dbReference>